<evidence type="ECO:0000313" key="3">
    <source>
        <dbReference type="Proteomes" id="UP000219111"/>
    </source>
</evidence>
<accession>A0A285SPZ6</accession>
<evidence type="ECO:0000313" key="2">
    <source>
        <dbReference type="EMBL" id="SOC10310.1"/>
    </source>
</evidence>
<dbReference type="RefSeq" id="WP_097070352.1">
    <property type="nucleotide sequence ID" value="NZ_OBMT01000008.1"/>
</dbReference>
<dbReference type="AlphaFoldDB" id="A0A285SPZ6"/>
<name>A0A285SPZ6_9RHOB</name>
<feature type="signal peptide" evidence="1">
    <location>
        <begin position="1"/>
        <end position="20"/>
    </location>
</feature>
<dbReference type="EMBL" id="OBMT01000008">
    <property type="protein sequence ID" value="SOC10310.1"/>
    <property type="molecule type" value="Genomic_DNA"/>
</dbReference>
<evidence type="ECO:0000256" key="1">
    <source>
        <dbReference type="SAM" id="SignalP"/>
    </source>
</evidence>
<feature type="chain" id="PRO_5012990295" evidence="1">
    <location>
        <begin position="21"/>
        <end position="91"/>
    </location>
</feature>
<dbReference type="Proteomes" id="UP000219111">
    <property type="component" value="Unassembled WGS sequence"/>
</dbReference>
<proteinExistence type="predicted"/>
<organism evidence="2 3">
    <name type="scientific">Rhodobacter maris</name>
    <dbReference type="NCBI Taxonomy" id="446682"/>
    <lineage>
        <taxon>Bacteria</taxon>
        <taxon>Pseudomonadati</taxon>
        <taxon>Pseudomonadota</taxon>
        <taxon>Alphaproteobacteria</taxon>
        <taxon>Rhodobacterales</taxon>
        <taxon>Rhodobacter group</taxon>
        <taxon>Rhodobacter</taxon>
    </lineage>
</organism>
<dbReference type="OrthoDB" id="7644586at2"/>
<gene>
    <name evidence="2" type="ORF">SAMN05877831_10845</name>
</gene>
<keyword evidence="1" id="KW-0732">Signal</keyword>
<reference evidence="3" key="1">
    <citation type="submission" date="2017-08" db="EMBL/GenBank/DDBJ databases">
        <authorList>
            <person name="Varghese N."/>
            <person name="Submissions S."/>
        </authorList>
    </citation>
    <scope>NUCLEOTIDE SEQUENCE [LARGE SCALE GENOMIC DNA]</scope>
    <source>
        <strain evidence="3">JA276</strain>
    </source>
</reference>
<keyword evidence="3" id="KW-1185">Reference proteome</keyword>
<protein>
    <submittedName>
        <fullName evidence="2">Uncharacterized protein</fullName>
    </submittedName>
</protein>
<sequence length="91" mass="9331">MRAALLILPLAACASPPVGSDAVGPLAAVAGYTGSFGPQNELRVRRNAPPFSYDEGAEAKRAAQALCRGAVASGPEDNFREGQWIFPGGCA</sequence>